<dbReference type="EMBL" id="SRJD01000021">
    <property type="protein sequence ID" value="TGA96650.1"/>
    <property type="molecule type" value="Genomic_DNA"/>
</dbReference>
<sequence length="83" mass="9491">MTSWDYFWTFASPVMDTAVIIEVLLSVFLFWKNQLVLSIICAVLTLAFSILALFSVGIYALIIAWIQLAGVLFLLKKRKNKDF</sequence>
<feature type="transmembrane region" description="Helical" evidence="1">
    <location>
        <begin position="58"/>
        <end position="75"/>
    </location>
</feature>
<organism evidence="2 3">
    <name type="scientific">Sporolactobacillus shoreae</name>
    <dbReference type="NCBI Taxonomy" id="1465501"/>
    <lineage>
        <taxon>Bacteria</taxon>
        <taxon>Bacillati</taxon>
        <taxon>Bacillota</taxon>
        <taxon>Bacilli</taxon>
        <taxon>Bacillales</taxon>
        <taxon>Sporolactobacillaceae</taxon>
        <taxon>Sporolactobacillus</taxon>
    </lineage>
</organism>
<feature type="transmembrane region" description="Helical" evidence="1">
    <location>
        <begin position="6"/>
        <end position="28"/>
    </location>
</feature>
<reference evidence="2 3" key="1">
    <citation type="journal article" date="2015" name="Int. J. Syst. Evol. Microbiol.">
        <title>Sporolactobacillus shoreae sp. nov. and Sporolactobacillus spathodeae sp. nov., two spore-forming lactic acid bacteria isolated from tree barks in Thailand.</title>
        <authorList>
            <person name="Thamacharoensuk T."/>
            <person name="Kitahara M."/>
            <person name="Ohkuma M."/>
            <person name="Thongchul N."/>
            <person name="Tanasupawat S."/>
        </authorList>
    </citation>
    <scope>NUCLEOTIDE SEQUENCE [LARGE SCALE GENOMIC DNA]</scope>
    <source>
        <strain evidence="2 3">BK92</strain>
    </source>
</reference>
<keyword evidence="3" id="KW-1185">Reference proteome</keyword>
<accession>A0A4Z0GKU2</accession>
<keyword evidence="1" id="KW-0472">Membrane</keyword>
<evidence type="ECO:0000256" key="1">
    <source>
        <dbReference type="SAM" id="Phobius"/>
    </source>
</evidence>
<dbReference type="AlphaFoldDB" id="A0A4Z0GKU2"/>
<gene>
    <name evidence="2" type="ORF">E4665_14675</name>
</gene>
<proteinExistence type="predicted"/>
<feature type="transmembrane region" description="Helical" evidence="1">
    <location>
        <begin position="35"/>
        <end position="52"/>
    </location>
</feature>
<name>A0A4Z0GKU2_9BACL</name>
<comment type="caution">
    <text evidence="2">The sequence shown here is derived from an EMBL/GenBank/DDBJ whole genome shotgun (WGS) entry which is preliminary data.</text>
</comment>
<evidence type="ECO:0000313" key="2">
    <source>
        <dbReference type="EMBL" id="TGA96650.1"/>
    </source>
</evidence>
<dbReference type="RefSeq" id="WP_135349546.1">
    <property type="nucleotide sequence ID" value="NZ_SRJD01000021.1"/>
</dbReference>
<dbReference type="Proteomes" id="UP000298347">
    <property type="component" value="Unassembled WGS sequence"/>
</dbReference>
<protein>
    <submittedName>
        <fullName evidence="2">Uncharacterized protein</fullName>
    </submittedName>
</protein>
<keyword evidence="1" id="KW-1133">Transmembrane helix</keyword>
<evidence type="ECO:0000313" key="3">
    <source>
        <dbReference type="Proteomes" id="UP000298347"/>
    </source>
</evidence>
<keyword evidence="1" id="KW-0812">Transmembrane</keyword>